<accession>A0AAN8YT04</accession>
<evidence type="ECO:0000256" key="5">
    <source>
        <dbReference type="ARBA" id="ARBA00022692"/>
    </source>
</evidence>
<evidence type="ECO:0000313" key="15">
    <source>
        <dbReference type="Proteomes" id="UP001370490"/>
    </source>
</evidence>
<evidence type="ECO:0000256" key="12">
    <source>
        <dbReference type="SAM" id="Phobius"/>
    </source>
</evidence>
<evidence type="ECO:0000256" key="3">
    <source>
        <dbReference type="ARBA" id="ARBA00022449"/>
    </source>
</evidence>
<keyword evidence="3" id="KW-0050">Antiport</keyword>
<evidence type="ECO:0000256" key="6">
    <source>
        <dbReference type="ARBA" id="ARBA00022958"/>
    </source>
</evidence>
<dbReference type="GO" id="GO:0006813">
    <property type="term" value="P:potassium ion transport"/>
    <property type="evidence" value="ECO:0007669"/>
    <property type="project" value="UniProtKB-KW"/>
</dbReference>
<keyword evidence="15" id="KW-1185">Reference proteome</keyword>
<dbReference type="InterPro" id="IPR051359">
    <property type="entry name" value="CaCA_antiporter"/>
</dbReference>
<feature type="transmembrane region" description="Helical" evidence="12">
    <location>
        <begin position="108"/>
        <end position="126"/>
    </location>
</feature>
<proteinExistence type="inferred from homology"/>
<reference evidence="14 15" key="1">
    <citation type="submission" date="2023-12" db="EMBL/GenBank/DDBJ databases">
        <title>A high-quality genome assembly for Dillenia turbinata (Dilleniales).</title>
        <authorList>
            <person name="Chanderbali A."/>
        </authorList>
    </citation>
    <scope>NUCLEOTIDE SEQUENCE [LARGE SCALE GENOMIC DNA]</scope>
    <source>
        <strain evidence="14">LSX21</strain>
        <tissue evidence="14">Leaf</tissue>
    </source>
</reference>
<evidence type="ECO:0000256" key="7">
    <source>
        <dbReference type="ARBA" id="ARBA00022989"/>
    </source>
</evidence>
<evidence type="ECO:0000256" key="10">
    <source>
        <dbReference type="ARBA" id="ARBA00023201"/>
    </source>
</evidence>
<dbReference type="InterPro" id="IPR044880">
    <property type="entry name" value="NCX_ion-bd_dom_sf"/>
</dbReference>
<feature type="transmembrane region" description="Helical" evidence="12">
    <location>
        <begin position="138"/>
        <end position="155"/>
    </location>
</feature>
<keyword evidence="6" id="KW-0630">Potassium</keyword>
<organism evidence="14 15">
    <name type="scientific">Dillenia turbinata</name>
    <dbReference type="NCBI Taxonomy" id="194707"/>
    <lineage>
        <taxon>Eukaryota</taxon>
        <taxon>Viridiplantae</taxon>
        <taxon>Streptophyta</taxon>
        <taxon>Embryophyta</taxon>
        <taxon>Tracheophyta</taxon>
        <taxon>Spermatophyta</taxon>
        <taxon>Magnoliopsida</taxon>
        <taxon>eudicotyledons</taxon>
        <taxon>Gunneridae</taxon>
        <taxon>Pentapetalae</taxon>
        <taxon>Dilleniales</taxon>
        <taxon>Dilleniaceae</taxon>
        <taxon>Dillenia</taxon>
    </lineage>
</organism>
<keyword evidence="5 12" id="KW-0812">Transmembrane</keyword>
<dbReference type="PANTHER" id="PTHR12266">
    <property type="entry name" value="NA+/CA2+ K+ INDEPENDENT EXCHANGER"/>
    <property type="match status" value="1"/>
</dbReference>
<feature type="transmembrane region" description="Helical" evidence="12">
    <location>
        <begin position="9"/>
        <end position="29"/>
    </location>
</feature>
<keyword evidence="8" id="KW-0915">Sodium</keyword>
<feature type="transmembrane region" description="Helical" evidence="12">
    <location>
        <begin position="206"/>
        <end position="227"/>
    </location>
</feature>
<dbReference type="GO" id="GO:0015297">
    <property type="term" value="F:antiporter activity"/>
    <property type="evidence" value="ECO:0007669"/>
    <property type="project" value="UniProtKB-KW"/>
</dbReference>
<gene>
    <name evidence="14" type="ORF">RJ641_023944</name>
</gene>
<evidence type="ECO:0000313" key="14">
    <source>
        <dbReference type="EMBL" id="KAK6911851.1"/>
    </source>
</evidence>
<dbReference type="PANTHER" id="PTHR12266:SF0">
    <property type="entry name" value="MITOCHONDRIAL SODIUM_CALCIUM EXCHANGER PROTEIN"/>
    <property type="match status" value="1"/>
</dbReference>
<dbReference type="Gene3D" id="1.20.1420.30">
    <property type="entry name" value="NCX, central ion-binding region"/>
    <property type="match status" value="1"/>
</dbReference>
<dbReference type="InterPro" id="IPR004837">
    <property type="entry name" value="NaCa_Exmemb"/>
</dbReference>
<evidence type="ECO:0000256" key="4">
    <source>
        <dbReference type="ARBA" id="ARBA00022538"/>
    </source>
</evidence>
<dbReference type="EMBL" id="JBAMMX010000028">
    <property type="protein sequence ID" value="KAK6911851.1"/>
    <property type="molecule type" value="Genomic_DNA"/>
</dbReference>
<keyword evidence="2" id="KW-0813">Transport</keyword>
<keyword evidence="4" id="KW-0633">Potassium transport</keyword>
<comment type="caution">
    <text evidence="14">The sequence shown here is derived from an EMBL/GenBank/DDBJ whole genome shotgun (WGS) entry which is preliminary data.</text>
</comment>
<keyword evidence="7 12" id="KW-1133">Transmembrane helix</keyword>
<evidence type="ECO:0000259" key="13">
    <source>
        <dbReference type="Pfam" id="PF01699"/>
    </source>
</evidence>
<keyword evidence="10" id="KW-0739">Sodium transport</keyword>
<dbReference type="Proteomes" id="UP001370490">
    <property type="component" value="Unassembled WGS sequence"/>
</dbReference>
<dbReference type="Pfam" id="PF01699">
    <property type="entry name" value="Na_Ca_ex"/>
    <property type="match status" value="1"/>
</dbReference>
<feature type="transmembrane region" description="Helical" evidence="12">
    <location>
        <begin position="35"/>
        <end position="53"/>
    </location>
</feature>
<protein>
    <submittedName>
        <fullName evidence="14">Sodium/calcium exchanger membrane region</fullName>
    </submittedName>
</protein>
<evidence type="ECO:0000256" key="2">
    <source>
        <dbReference type="ARBA" id="ARBA00022448"/>
    </source>
</evidence>
<evidence type="ECO:0000256" key="1">
    <source>
        <dbReference type="ARBA" id="ARBA00004141"/>
    </source>
</evidence>
<name>A0AAN8YT04_9MAGN</name>
<dbReference type="AlphaFoldDB" id="A0AAN8YT04"/>
<keyword evidence="9 12" id="KW-0472">Membrane</keyword>
<comment type="subcellular location">
    <subcellularLocation>
        <location evidence="1">Membrane</location>
        <topology evidence="1">Multi-pass membrane protein</topology>
    </subcellularLocation>
</comment>
<feature type="transmembrane region" description="Helical" evidence="12">
    <location>
        <begin position="167"/>
        <end position="186"/>
    </location>
</feature>
<evidence type="ECO:0000256" key="11">
    <source>
        <dbReference type="ARBA" id="ARBA00038187"/>
    </source>
</evidence>
<dbReference type="GO" id="GO:0006814">
    <property type="term" value="P:sodium ion transport"/>
    <property type="evidence" value="ECO:0007669"/>
    <property type="project" value="UniProtKB-KW"/>
</dbReference>
<feature type="domain" description="Sodium/calcium exchanger membrane region" evidence="13">
    <location>
        <begin position="171"/>
        <end position="234"/>
    </location>
</feature>
<evidence type="ECO:0000256" key="8">
    <source>
        <dbReference type="ARBA" id="ARBA00023053"/>
    </source>
</evidence>
<evidence type="ECO:0000256" key="9">
    <source>
        <dbReference type="ARBA" id="ARBA00023136"/>
    </source>
</evidence>
<comment type="similarity">
    <text evidence="11">Belongs to the Ca(2+):cation antiporter (CaCA) (TC 2.A.19) family. Cation/calcium exchanger (CCX) subfamily.</text>
</comment>
<keyword evidence="10" id="KW-0406">Ion transport</keyword>
<sequence>MQGSIDQRCFIRDISILLIALVSLSLILVASRFTLGAAIVFVSIYAIYAFVVASNGILRKHADTEVGTLLSVEGDSFSQASHENDAIYSSLLRRLTILMVERRWSREYAAASASFAPILLAILWSAQDGVDFSSGKTAYLIGIIVGCILGSLAFWYTRSDQPPRRFLFPWVFGGFFMSIVWFYITATELAALLVGLCVMFEINPSILGLTVLAWGSSLGVLVSNIAFAMHGGDSIQIIPDAMQDQCSTLWADDFIGEKPDTLKMKYDDSNISFASMLFLDINVLK</sequence>
<dbReference type="GO" id="GO:0008324">
    <property type="term" value="F:monoatomic cation transmembrane transporter activity"/>
    <property type="evidence" value="ECO:0007669"/>
    <property type="project" value="TreeGrafter"/>
</dbReference>
<dbReference type="GO" id="GO:0016020">
    <property type="term" value="C:membrane"/>
    <property type="evidence" value="ECO:0007669"/>
    <property type="project" value="UniProtKB-SubCell"/>
</dbReference>